<gene>
    <name evidence="1" type="ORF">IE53DRAFT_361843</name>
</gene>
<keyword evidence="2" id="KW-1185">Reference proteome</keyword>
<dbReference type="EMBL" id="KZ819871">
    <property type="protein sequence ID" value="PWN51097.1"/>
    <property type="molecule type" value="Genomic_DNA"/>
</dbReference>
<sequence>MTLHIVSNPASGSKSADRLLEGKILPLLSNFPSIIVHRTKARADGIRCGQEIRANVDSQKDPTLGQSNVIILGGDGTTHEVLNGFYKKELDSSSSFNPQGFAGPPQLNLIIVPTGTANAFYAAIFPPGPSDSPAGAEAEDQWRLNSLRSFLSAKGQTESAPSSLKPLTLSLSKTHATRFAHLEDVETGQVSTLTHLISSHALHAAILYDSDSPELRKEYPGVERFKVAAMKNFNRWVQGSLKINPSSNGSVRKYDPHSRAFVPLQQDQTVLKGPFIYLACLSTDRLEPNFIPAPFSSTFSPTPEENLRRLPEELDLVVIRPLRDPKVAKRLKEVRYEESGGGVDDDEDWNQDLFKEIRESFSQQSLMKITAAMYDGGKHVDLQYEAEDGKELGETMVEYYRGSGYEWTPTWIARILSGV</sequence>
<dbReference type="Proteomes" id="UP000245626">
    <property type="component" value="Unassembled WGS sequence"/>
</dbReference>
<name>A0ACD0NZ96_9BASI</name>
<proteinExistence type="predicted"/>
<evidence type="ECO:0000313" key="2">
    <source>
        <dbReference type="Proteomes" id="UP000245626"/>
    </source>
</evidence>
<organism evidence="1 2">
    <name type="scientific">Violaceomyces palustris</name>
    <dbReference type="NCBI Taxonomy" id="1673888"/>
    <lineage>
        <taxon>Eukaryota</taxon>
        <taxon>Fungi</taxon>
        <taxon>Dikarya</taxon>
        <taxon>Basidiomycota</taxon>
        <taxon>Ustilaginomycotina</taxon>
        <taxon>Ustilaginomycetes</taxon>
        <taxon>Violaceomycetales</taxon>
        <taxon>Violaceomycetaceae</taxon>
        <taxon>Violaceomyces</taxon>
    </lineage>
</organism>
<protein>
    <submittedName>
        <fullName evidence="1">Uncharacterized protein</fullName>
    </submittedName>
</protein>
<accession>A0ACD0NZ96</accession>
<reference evidence="1 2" key="1">
    <citation type="journal article" date="2018" name="Mol. Biol. Evol.">
        <title>Broad Genomic Sampling Reveals a Smut Pathogenic Ancestry of the Fungal Clade Ustilaginomycotina.</title>
        <authorList>
            <person name="Kijpornyongpan T."/>
            <person name="Mondo S.J."/>
            <person name="Barry K."/>
            <person name="Sandor L."/>
            <person name="Lee J."/>
            <person name="Lipzen A."/>
            <person name="Pangilinan J."/>
            <person name="LaButti K."/>
            <person name="Hainaut M."/>
            <person name="Henrissat B."/>
            <person name="Grigoriev I.V."/>
            <person name="Spatafora J.W."/>
            <person name="Aime M.C."/>
        </authorList>
    </citation>
    <scope>NUCLEOTIDE SEQUENCE [LARGE SCALE GENOMIC DNA]</scope>
    <source>
        <strain evidence="1 2">SA 807</strain>
    </source>
</reference>
<evidence type="ECO:0000313" key="1">
    <source>
        <dbReference type="EMBL" id="PWN51097.1"/>
    </source>
</evidence>